<proteinExistence type="predicted"/>
<name>A0A2M7W150_9BACT</name>
<dbReference type="GO" id="GO:0006355">
    <property type="term" value="P:regulation of DNA-templated transcription"/>
    <property type="evidence" value="ECO:0007669"/>
    <property type="project" value="InterPro"/>
</dbReference>
<protein>
    <recommendedName>
        <fullName evidence="3">OmpR/PhoB-type domain-containing protein</fullName>
    </recommendedName>
</protein>
<organism evidence="1 2">
    <name type="scientific">Candidatus Dojkabacteria bacterium CG_4_10_14_0_2_um_filter_Dojkabacteria_WS6_41_15</name>
    <dbReference type="NCBI Taxonomy" id="2014249"/>
    <lineage>
        <taxon>Bacteria</taxon>
        <taxon>Candidatus Dojkabacteria</taxon>
    </lineage>
</organism>
<dbReference type="AlphaFoldDB" id="A0A2M7W150"/>
<accession>A0A2M7W150</accession>
<evidence type="ECO:0000313" key="1">
    <source>
        <dbReference type="EMBL" id="PJA12632.1"/>
    </source>
</evidence>
<gene>
    <name evidence="1" type="ORF">COX64_04355</name>
</gene>
<dbReference type="SUPFAM" id="SSF46894">
    <property type="entry name" value="C-terminal effector domain of the bipartite response regulators"/>
    <property type="match status" value="1"/>
</dbReference>
<dbReference type="EMBL" id="PFQB01000107">
    <property type="protein sequence ID" value="PJA12632.1"/>
    <property type="molecule type" value="Genomic_DNA"/>
</dbReference>
<dbReference type="Gene3D" id="1.10.10.10">
    <property type="entry name" value="Winged helix-like DNA-binding domain superfamily/Winged helix DNA-binding domain"/>
    <property type="match status" value="1"/>
</dbReference>
<dbReference type="InterPro" id="IPR036388">
    <property type="entry name" value="WH-like_DNA-bd_sf"/>
</dbReference>
<dbReference type="InterPro" id="IPR016032">
    <property type="entry name" value="Sig_transdc_resp-reg_C-effctor"/>
</dbReference>
<dbReference type="GO" id="GO:0003677">
    <property type="term" value="F:DNA binding"/>
    <property type="evidence" value="ECO:0007669"/>
    <property type="project" value="InterPro"/>
</dbReference>
<sequence length="342" mass="39589">MADYQDLYKQGLPYFQHDVEKILAALEQKQCVALCSAYKMGDHRFVDYLYSLIKDTNQYDVFYDAENSYTKNKLIEFQEKHSDKNKVLLLPWFWRMNQSVVKEYTSIMRDKRNKFTSVIILDPTFLDKPEKLFPDTNTPTEIMITRSLLLPGEISKLLLTREKLANRTIPQAQKKKIGILSGGHIGLAKRLFTLAVQGETISLENLIVDTAIRSDLLNLEHQIQTLSQSTAKKIGLLDKNNQISIPLLQRFIANKNKVSTVRLSPLYQQILSIFLAKEGAIVSKKELHEIINKEKVYSLWAVYKTISRFKNAIKPIYELRTVNGKGYLLTRNIDHVQFQMRT</sequence>
<reference evidence="2" key="1">
    <citation type="submission" date="2017-09" db="EMBL/GenBank/DDBJ databases">
        <title>Depth-based differentiation of microbial function through sediment-hosted aquifers and enrichment of novel symbionts in the deep terrestrial subsurface.</title>
        <authorList>
            <person name="Probst A.J."/>
            <person name="Ladd B."/>
            <person name="Jarett J.K."/>
            <person name="Geller-Mcgrath D.E."/>
            <person name="Sieber C.M.K."/>
            <person name="Emerson J.B."/>
            <person name="Anantharaman K."/>
            <person name="Thomas B.C."/>
            <person name="Malmstrom R."/>
            <person name="Stieglmeier M."/>
            <person name="Klingl A."/>
            <person name="Woyke T."/>
            <person name="Ryan C.M."/>
            <person name="Banfield J.F."/>
        </authorList>
    </citation>
    <scope>NUCLEOTIDE SEQUENCE [LARGE SCALE GENOMIC DNA]</scope>
</reference>
<evidence type="ECO:0008006" key="3">
    <source>
        <dbReference type="Google" id="ProtNLM"/>
    </source>
</evidence>
<evidence type="ECO:0000313" key="2">
    <source>
        <dbReference type="Proteomes" id="UP000228952"/>
    </source>
</evidence>
<dbReference type="Proteomes" id="UP000228952">
    <property type="component" value="Unassembled WGS sequence"/>
</dbReference>
<comment type="caution">
    <text evidence="1">The sequence shown here is derived from an EMBL/GenBank/DDBJ whole genome shotgun (WGS) entry which is preliminary data.</text>
</comment>